<dbReference type="AlphaFoldDB" id="A0AA37U0H5"/>
<keyword evidence="2" id="KW-1185">Reference proteome</keyword>
<proteinExistence type="predicted"/>
<reference evidence="1 2" key="1">
    <citation type="journal article" date="2014" name="Int. J. Syst. Evol. Microbiol.">
        <title>Complete genome sequence of Corynebacterium casei LMG S-19264T (=DSM 44701T), isolated from a smear-ripened cheese.</title>
        <authorList>
            <consortium name="US DOE Joint Genome Institute (JGI-PGF)"/>
            <person name="Walter F."/>
            <person name="Albersmeier A."/>
            <person name="Kalinowski J."/>
            <person name="Ruckert C."/>
        </authorList>
    </citation>
    <scope>NUCLEOTIDE SEQUENCE [LARGE SCALE GENOMIC DNA]</scope>
    <source>
        <strain evidence="1 2">NBRC 111766</strain>
    </source>
</reference>
<protein>
    <submittedName>
        <fullName evidence="1">Uncharacterized protein</fullName>
    </submittedName>
</protein>
<comment type="caution">
    <text evidence="1">The sequence shown here is derived from an EMBL/GenBank/DDBJ whole genome shotgun (WGS) entry which is preliminary data.</text>
</comment>
<dbReference type="EMBL" id="BSPP01000002">
    <property type="protein sequence ID" value="GLS85569.1"/>
    <property type="molecule type" value="Genomic_DNA"/>
</dbReference>
<gene>
    <name evidence="1" type="ORF">GCM10010873_05420</name>
</gene>
<name>A0AA37U0H5_9RHOB</name>
<accession>A0AA37U0H5</accession>
<evidence type="ECO:0000313" key="1">
    <source>
        <dbReference type="EMBL" id="GLS85569.1"/>
    </source>
</evidence>
<organism evidence="1 2">
    <name type="scientific">Cypionkella aquatica</name>
    <dbReference type="NCBI Taxonomy" id="1756042"/>
    <lineage>
        <taxon>Bacteria</taxon>
        <taxon>Pseudomonadati</taxon>
        <taxon>Pseudomonadota</taxon>
        <taxon>Alphaproteobacteria</taxon>
        <taxon>Rhodobacterales</taxon>
        <taxon>Paracoccaceae</taxon>
        <taxon>Cypionkella</taxon>
    </lineage>
</organism>
<sequence length="106" mass="12107">MTSFKASDRTYDAMLLKKAWACGLHQIDQVIRINVLRAQPRRHGKPKDDGERTLIAGNILEPDFQSDWPNQNWLADFTYIWTAPQSAGCVSRSRWTCFRVAPSADP</sequence>
<evidence type="ECO:0000313" key="2">
    <source>
        <dbReference type="Proteomes" id="UP001157355"/>
    </source>
</evidence>
<dbReference type="Proteomes" id="UP001157355">
    <property type="component" value="Unassembled WGS sequence"/>
</dbReference>